<accession>A0A895KX52</accession>
<name>A0A895KX52_9APHY</name>
<keyword evidence="1" id="KW-0496">Mitochondrion</keyword>
<dbReference type="AlphaFoldDB" id="A0A895KX52"/>
<sequence length="277" mass="31656">MKHSFEADQLKSDSPNRSYYPYTVYNKYDSWTEYIKKVFSKESELEFFHRTSDLKTILNRGTTADLEMSPVKTAYNKKVTFPLNLITDILPSSKLHPTTEISPTSNLPTPIEIASTSNLTTPTEIASSSKLPTPTSPLSPEQLAEAGAEVWHDHPSRSGTPTEIQTNLPSAKEMIGYIENLCRGDRNFHLYLYEFMDKSANTEYMGDLLEGTRPAFNQAGHRVPRYEHDILNFLTDKTVLGQDWYDYTKVHGVKLQDQLLALRDYIENPVEFAKKYN</sequence>
<dbReference type="RefSeq" id="YP_010170402.1">
    <property type="nucleotide sequence ID" value="NC_057606.1"/>
</dbReference>
<dbReference type="EMBL" id="MT090080">
    <property type="protein sequence ID" value="QRZ60384.1"/>
    <property type="molecule type" value="Genomic_DNA"/>
</dbReference>
<geneLocation type="mitochondrion" evidence="1"/>
<reference evidence="1" key="1">
    <citation type="journal article" date="2020" name="Int. J. Biol. Macromol.">
        <title>The 206 kbp mitochondrial genome of Phanerochaete carnosa reveals dynamics of introns, accumulation of repeat sequences and plasmid-derived genes.</title>
        <authorList>
            <person name="Wang X."/>
            <person name="Song A."/>
            <person name="Wang F."/>
            <person name="Chen M."/>
            <person name="Li X."/>
            <person name="Li Q."/>
            <person name="Liu N."/>
        </authorList>
    </citation>
    <scope>NUCLEOTIDE SEQUENCE</scope>
</reference>
<proteinExistence type="predicted"/>
<gene>
    <name evidence="1" type="primary">orf277</name>
</gene>
<dbReference type="GeneID" id="67278519"/>
<organism evidence="1">
    <name type="scientific">Phanerochaete carnosa</name>
    <dbReference type="NCBI Taxonomy" id="231932"/>
    <lineage>
        <taxon>Eukaryota</taxon>
        <taxon>Fungi</taxon>
        <taxon>Dikarya</taxon>
        <taxon>Basidiomycota</taxon>
        <taxon>Agaricomycotina</taxon>
        <taxon>Agaricomycetes</taxon>
        <taxon>Polyporales</taxon>
        <taxon>Phanerochaetaceae</taxon>
        <taxon>Phanerochaete</taxon>
    </lineage>
</organism>
<protein>
    <submittedName>
        <fullName evidence="1">Uncharacterized protein</fullName>
    </submittedName>
</protein>
<evidence type="ECO:0000313" key="1">
    <source>
        <dbReference type="EMBL" id="QRZ60384.1"/>
    </source>
</evidence>